<feature type="compositionally biased region" description="Acidic residues" evidence="7">
    <location>
        <begin position="356"/>
        <end position="368"/>
    </location>
</feature>
<reference evidence="9" key="1">
    <citation type="journal article" date="2021" name="BMC Genomics">
        <title>Chromosome-level genome assembly and manually-curated proteome of model necrotroph Parastagonospora nodorum Sn15 reveals a genome-wide trove of candidate effector homologs, and redundancy of virulence-related functions within an accessory chromosome.</title>
        <authorList>
            <person name="Bertazzoni S."/>
            <person name="Jones D.A.B."/>
            <person name="Phan H.T."/>
            <person name="Tan K.-C."/>
            <person name="Hane J.K."/>
        </authorList>
    </citation>
    <scope>NUCLEOTIDE SEQUENCE [LARGE SCALE GENOMIC DNA]</scope>
    <source>
        <strain evidence="9">SN15 / ATCC MYA-4574 / FGSC 10173)</strain>
    </source>
</reference>
<keyword evidence="9" id="KW-1185">Reference proteome</keyword>
<dbReference type="Gene3D" id="2.130.10.10">
    <property type="entry name" value="YVTN repeat-like/Quinoprotein amine dehydrogenase"/>
    <property type="match status" value="1"/>
</dbReference>
<evidence type="ECO:0000256" key="6">
    <source>
        <dbReference type="PROSITE-ProRule" id="PRU00221"/>
    </source>
</evidence>
<feature type="repeat" description="WD" evidence="6">
    <location>
        <begin position="69"/>
        <end position="110"/>
    </location>
</feature>
<dbReference type="InterPro" id="IPR050505">
    <property type="entry name" value="WDR55/POC1"/>
</dbReference>
<proteinExistence type="inferred from homology"/>
<dbReference type="SUPFAM" id="SSF50978">
    <property type="entry name" value="WD40 repeat-like"/>
    <property type="match status" value="1"/>
</dbReference>
<dbReference type="SMR" id="A0A7U2ET28"/>
<dbReference type="OMA" id="QAIHPTE"/>
<name>A0A7U2ET28_PHANO</name>
<keyword evidence="3" id="KW-0677">Repeat</keyword>
<dbReference type="RefSeq" id="XP_001790823.1">
    <property type="nucleotide sequence ID" value="XM_001790771.1"/>
</dbReference>
<sequence length="425" mass="45411">MFENLCALQLDSDLFAQAIHPEEPIVAVGLASGHVQTYRLPPGASDDSDPDEALAAEKGFGHIATTWKTRRHKGSCRTLAFSVDGSSLYSAGTDGIVKVADTTTGRVTAKFAVPLDLANGGIDAPTLVHALSPQSLILGTDSSALHIYDIRDQGAKSAFKPQATHRPHDDYVSSLTPLPPTEASTSGFSKQWVTTGGSTLAVTDLRRGVMVRSEDQEEELLSSVMVTGLSKKGTSVGEKVLVGGGNGVLTLWERGVWDDQDERITIDRSKGGGESLDVIALLPDGVGPGGKIAAVGLGDGSLRFVKLGPNKIIDELKHDELRQEGVIGLGFDVTGRMVSGGGKKLNIWGEKTWQDVPEDDEDEQEEEAPANGKREHESDEDEDSDEDMEESSEDDEPKQKRKKRRKGKGGKQAKGHGILHFSGLA</sequence>
<dbReference type="PANTHER" id="PTHR44019">
    <property type="entry name" value="WD REPEAT-CONTAINING PROTEIN 55"/>
    <property type="match status" value="1"/>
</dbReference>
<dbReference type="OrthoDB" id="2288928at2759"/>
<organism evidence="8 9">
    <name type="scientific">Phaeosphaeria nodorum (strain SN15 / ATCC MYA-4574 / FGSC 10173)</name>
    <name type="common">Glume blotch fungus</name>
    <name type="synonym">Parastagonospora nodorum</name>
    <dbReference type="NCBI Taxonomy" id="321614"/>
    <lineage>
        <taxon>Eukaryota</taxon>
        <taxon>Fungi</taxon>
        <taxon>Dikarya</taxon>
        <taxon>Ascomycota</taxon>
        <taxon>Pezizomycotina</taxon>
        <taxon>Dothideomycetes</taxon>
        <taxon>Pleosporomycetidae</taxon>
        <taxon>Pleosporales</taxon>
        <taxon>Pleosporineae</taxon>
        <taxon>Phaeosphaeriaceae</taxon>
        <taxon>Parastagonospora</taxon>
    </lineage>
</organism>
<dbReference type="Proteomes" id="UP000663193">
    <property type="component" value="Chromosome 1"/>
</dbReference>
<feature type="compositionally biased region" description="Basic residues" evidence="7">
    <location>
        <begin position="399"/>
        <end position="414"/>
    </location>
</feature>
<evidence type="ECO:0000256" key="2">
    <source>
        <dbReference type="ARBA" id="ARBA00022574"/>
    </source>
</evidence>
<accession>A0A7U2ET28</accession>
<comment type="similarity">
    <text evidence="1">Belongs to the WD repeat WDR55 family.</text>
</comment>
<dbReference type="InterPro" id="IPR036322">
    <property type="entry name" value="WD40_repeat_dom_sf"/>
</dbReference>
<evidence type="ECO:0000256" key="3">
    <source>
        <dbReference type="ARBA" id="ARBA00022737"/>
    </source>
</evidence>
<dbReference type="SMART" id="SM00320">
    <property type="entry name" value="WD40"/>
    <property type="match status" value="3"/>
</dbReference>
<evidence type="ECO:0000313" key="8">
    <source>
        <dbReference type="EMBL" id="QRC90604.1"/>
    </source>
</evidence>
<dbReference type="KEGG" id="pno:SNOG_00128"/>
<dbReference type="Pfam" id="PF00400">
    <property type="entry name" value="WD40"/>
    <property type="match status" value="1"/>
</dbReference>
<dbReference type="InterPro" id="IPR001680">
    <property type="entry name" value="WD40_rpt"/>
</dbReference>
<protein>
    <recommendedName>
        <fullName evidence="4">WD repeat-containing protein JIP5</fullName>
    </recommendedName>
    <alternativeName>
        <fullName evidence="5">WD repeat-containing protein jip5</fullName>
    </alternativeName>
</protein>
<dbReference type="PROSITE" id="PS50082">
    <property type="entry name" value="WD_REPEATS_2"/>
    <property type="match status" value="1"/>
</dbReference>
<dbReference type="AlphaFoldDB" id="A0A7U2ET28"/>
<dbReference type="InterPro" id="IPR015943">
    <property type="entry name" value="WD40/YVTN_repeat-like_dom_sf"/>
</dbReference>
<gene>
    <name evidence="8" type="ORF">JI435_001280</name>
</gene>
<evidence type="ECO:0000256" key="5">
    <source>
        <dbReference type="ARBA" id="ARBA00039514"/>
    </source>
</evidence>
<evidence type="ECO:0000256" key="1">
    <source>
        <dbReference type="ARBA" id="ARBA00007625"/>
    </source>
</evidence>
<dbReference type="PANTHER" id="PTHR44019:SF20">
    <property type="entry name" value="WD REPEAT-CONTAINING PROTEIN 55"/>
    <property type="match status" value="1"/>
</dbReference>
<evidence type="ECO:0000256" key="7">
    <source>
        <dbReference type="SAM" id="MobiDB-lite"/>
    </source>
</evidence>
<feature type="region of interest" description="Disordered" evidence="7">
    <location>
        <begin position="354"/>
        <end position="425"/>
    </location>
</feature>
<feature type="compositionally biased region" description="Acidic residues" evidence="7">
    <location>
        <begin position="378"/>
        <end position="396"/>
    </location>
</feature>
<evidence type="ECO:0000256" key="4">
    <source>
        <dbReference type="ARBA" id="ARBA00039238"/>
    </source>
</evidence>
<keyword evidence="2 6" id="KW-0853">WD repeat</keyword>
<evidence type="ECO:0000313" key="9">
    <source>
        <dbReference type="Proteomes" id="UP000663193"/>
    </source>
</evidence>
<dbReference type="EMBL" id="CP069023">
    <property type="protein sequence ID" value="QRC90604.1"/>
    <property type="molecule type" value="Genomic_DNA"/>
</dbReference>
<dbReference type="VEuPathDB" id="FungiDB:JI435_001280"/>